<dbReference type="GO" id="GO:0031490">
    <property type="term" value="F:chromatin DNA binding"/>
    <property type="evidence" value="ECO:0007669"/>
    <property type="project" value="InterPro"/>
</dbReference>
<accession>A0A2N9ESH2</accession>
<feature type="compositionally biased region" description="Polar residues" evidence="1">
    <location>
        <begin position="338"/>
        <end position="361"/>
    </location>
</feature>
<sequence length="368" mass="39566">MLQQQHLKQQQEQKMMQTQHQQLKQQFQQRQMQVQLMQKQQIIQQQQLLHQQSKQQLSAQLQTHQMPQLHQINDVNDLKMRQGLGVKPGVFQQHISGGRSAYQQLKPGASFPFSSPQLLQAASPQIPQHSSLQVDQQNLLSSLTKAGTPLQSANSPFVVPSPSTPMAPSPMPGDSEKPVSGVSSLSNAGNIGYQQKSDGAPAPSLAIGTSGISASPLLAEFTAPDGTYGNATMNVSGKSSITEQPLERLIKVVKSMSAKSLSASVSDISSVVSMIDRIAGSAPGNGSRAAVGEDLVAITESHLQARNYMPQDGSNGTRKMRPYTSAMPLNVVSSAGSMNDSFKQLTGSETSDLESTVTSSIKRPRIEV</sequence>
<name>A0A2N9ESH2_FAGSY</name>
<proteinExistence type="predicted"/>
<feature type="region of interest" description="Disordered" evidence="1">
    <location>
        <begin position="150"/>
        <end position="183"/>
    </location>
</feature>
<protein>
    <submittedName>
        <fullName evidence="2">Uncharacterized protein</fullName>
    </submittedName>
</protein>
<dbReference type="EMBL" id="OIVN01000294">
    <property type="protein sequence ID" value="SPC77815.1"/>
    <property type="molecule type" value="Genomic_DNA"/>
</dbReference>
<dbReference type="PANTHER" id="PTHR33137">
    <property type="entry name" value="MEDIATOR OF RNA POLYMERASE II TRANSCRIPTION SUBUNIT 15A-RELATED"/>
    <property type="match status" value="1"/>
</dbReference>
<dbReference type="InterPro" id="IPR044661">
    <property type="entry name" value="MED15a/b/c-like"/>
</dbReference>
<organism evidence="2">
    <name type="scientific">Fagus sylvatica</name>
    <name type="common">Beechnut</name>
    <dbReference type="NCBI Taxonomy" id="28930"/>
    <lineage>
        <taxon>Eukaryota</taxon>
        <taxon>Viridiplantae</taxon>
        <taxon>Streptophyta</taxon>
        <taxon>Embryophyta</taxon>
        <taxon>Tracheophyta</taxon>
        <taxon>Spermatophyta</taxon>
        <taxon>Magnoliopsida</taxon>
        <taxon>eudicotyledons</taxon>
        <taxon>Gunneridae</taxon>
        <taxon>Pentapetalae</taxon>
        <taxon>rosids</taxon>
        <taxon>fabids</taxon>
        <taxon>Fagales</taxon>
        <taxon>Fagaceae</taxon>
        <taxon>Fagus</taxon>
    </lineage>
</organism>
<dbReference type="GO" id="GO:0003713">
    <property type="term" value="F:transcription coactivator activity"/>
    <property type="evidence" value="ECO:0007669"/>
    <property type="project" value="InterPro"/>
</dbReference>
<dbReference type="AlphaFoldDB" id="A0A2N9ESH2"/>
<feature type="region of interest" description="Disordered" evidence="1">
    <location>
        <begin position="338"/>
        <end position="368"/>
    </location>
</feature>
<gene>
    <name evidence="2" type="ORF">FSB_LOCUS5697</name>
</gene>
<evidence type="ECO:0000313" key="2">
    <source>
        <dbReference type="EMBL" id="SPC77815.1"/>
    </source>
</evidence>
<feature type="compositionally biased region" description="Pro residues" evidence="1">
    <location>
        <begin position="162"/>
        <end position="171"/>
    </location>
</feature>
<reference evidence="2" key="1">
    <citation type="submission" date="2018-02" db="EMBL/GenBank/DDBJ databases">
        <authorList>
            <person name="Cohen D.B."/>
            <person name="Kent A.D."/>
        </authorList>
    </citation>
    <scope>NUCLEOTIDE SEQUENCE</scope>
</reference>
<feature type="region of interest" description="Disordered" evidence="1">
    <location>
        <begin position="306"/>
        <end position="326"/>
    </location>
</feature>
<evidence type="ECO:0000256" key="1">
    <source>
        <dbReference type="SAM" id="MobiDB-lite"/>
    </source>
</evidence>
<dbReference type="PANTHER" id="PTHR33137:SF4">
    <property type="entry name" value="MEDIATOR OF RNA POLYMERASE II TRANSCRIPTION SUBUNIT 15A-RELATED"/>
    <property type="match status" value="1"/>
</dbReference>